<evidence type="ECO:0000256" key="1">
    <source>
        <dbReference type="ARBA" id="ARBA00023002"/>
    </source>
</evidence>
<dbReference type="Gene3D" id="2.170.150.20">
    <property type="entry name" value="Peptide methionine sulfoxide reductase"/>
    <property type="match status" value="1"/>
</dbReference>
<keyword evidence="3" id="KW-0479">Metal-binding</keyword>
<comment type="similarity">
    <text evidence="3">Belongs to the MsrB Met sulfoxide reductase family.</text>
</comment>
<proteinExistence type="inferred from homology"/>
<dbReference type="InterPro" id="IPR028427">
    <property type="entry name" value="Met_Sox_Rdtase_MsrB"/>
</dbReference>
<feature type="signal peptide" evidence="4">
    <location>
        <begin position="1"/>
        <end position="19"/>
    </location>
</feature>
<evidence type="ECO:0000256" key="4">
    <source>
        <dbReference type="SAM" id="SignalP"/>
    </source>
</evidence>
<dbReference type="PANTHER" id="PTHR10173">
    <property type="entry name" value="METHIONINE SULFOXIDE REDUCTASE"/>
    <property type="match status" value="1"/>
</dbReference>
<dbReference type="Pfam" id="PF01641">
    <property type="entry name" value="SelR"/>
    <property type="match status" value="1"/>
</dbReference>
<dbReference type="PROSITE" id="PS51790">
    <property type="entry name" value="MSRB"/>
    <property type="match status" value="1"/>
</dbReference>
<feature type="chain" id="PRO_5045969649" description="Peptide methionine sulfoxide reductase MsrB" evidence="4">
    <location>
        <begin position="20"/>
        <end position="182"/>
    </location>
</feature>
<dbReference type="NCBIfam" id="TIGR00357">
    <property type="entry name" value="peptide-methionine (R)-S-oxide reductase MsrB"/>
    <property type="match status" value="1"/>
</dbReference>
<dbReference type="PANTHER" id="PTHR10173:SF57">
    <property type="entry name" value="PEPTIDE-METHIONINE (R)-S-OXIDE REDUCTASE"/>
    <property type="match status" value="1"/>
</dbReference>
<reference evidence="7" key="1">
    <citation type="journal article" date="2019" name="Int. J. Syst. Evol. Microbiol.">
        <title>The Global Catalogue of Microorganisms (GCM) 10K type strain sequencing project: providing services to taxonomists for standard genome sequencing and annotation.</title>
        <authorList>
            <consortium name="The Broad Institute Genomics Platform"/>
            <consortium name="The Broad Institute Genome Sequencing Center for Infectious Disease"/>
            <person name="Wu L."/>
            <person name="Ma J."/>
        </authorList>
    </citation>
    <scope>NUCLEOTIDE SEQUENCE [LARGE SCALE GENOMIC DNA]</scope>
    <source>
        <strain evidence="7">KCTC 23984</strain>
    </source>
</reference>
<gene>
    <name evidence="3 6" type="primary">msrB</name>
    <name evidence="6" type="ORF">ACFS7Z_10440</name>
</gene>
<dbReference type="EC" id="1.8.4.12" evidence="3"/>
<keyword evidence="7" id="KW-1185">Reference proteome</keyword>
<evidence type="ECO:0000256" key="2">
    <source>
        <dbReference type="ARBA" id="ARBA00048488"/>
    </source>
</evidence>
<dbReference type="GO" id="GO:0033743">
    <property type="term" value="F:peptide-methionine (R)-S-oxide reductase activity"/>
    <property type="evidence" value="ECO:0007669"/>
    <property type="project" value="UniProtKB-EC"/>
</dbReference>
<sequence>MKLFNLILLISAINLGACAQQDNTTDRALTTATAGNEPLPDAVVNELNEQALGDTVVKTEEEWRQQLTPEEYQVLREEGTELAFRNEFNDNKRRGVYSCAACGNPMFTSETKFESGTGWPSFYAPISEKRVKEVDDRALGMLRTEVECSRCGSHIGHVFPDGPKPTGLRYCLNSIALDFEEK</sequence>
<dbReference type="InterPro" id="IPR002579">
    <property type="entry name" value="Met_Sox_Rdtase_MsrB_dom"/>
</dbReference>
<comment type="catalytic activity">
    <reaction evidence="2 3">
        <text>L-methionyl-[protein] + [thioredoxin]-disulfide + H2O = L-methionyl-(R)-S-oxide-[protein] + [thioredoxin]-dithiol</text>
        <dbReference type="Rhea" id="RHEA:24164"/>
        <dbReference type="Rhea" id="RHEA-COMP:10698"/>
        <dbReference type="Rhea" id="RHEA-COMP:10700"/>
        <dbReference type="Rhea" id="RHEA-COMP:12313"/>
        <dbReference type="Rhea" id="RHEA-COMP:12314"/>
        <dbReference type="ChEBI" id="CHEBI:15377"/>
        <dbReference type="ChEBI" id="CHEBI:16044"/>
        <dbReference type="ChEBI" id="CHEBI:29950"/>
        <dbReference type="ChEBI" id="CHEBI:45764"/>
        <dbReference type="ChEBI" id="CHEBI:50058"/>
        <dbReference type="EC" id="1.8.4.12"/>
    </reaction>
</comment>
<keyword evidence="1 3" id="KW-0560">Oxidoreductase</keyword>
<feature type="binding site" evidence="3">
    <location>
        <position position="151"/>
    </location>
    <ligand>
        <name>Zn(2+)</name>
        <dbReference type="ChEBI" id="CHEBI:29105"/>
    </ligand>
</feature>
<feature type="domain" description="MsrB" evidence="5">
    <location>
        <begin position="60"/>
        <end position="182"/>
    </location>
</feature>
<dbReference type="EMBL" id="JBHUOX010000006">
    <property type="protein sequence ID" value="MFD3000780.1"/>
    <property type="molecule type" value="Genomic_DNA"/>
</dbReference>
<organism evidence="6 7">
    <name type="scientific">Pontibacter toksunensis</name>
    <dbReference type="NCBI Taxonomy" id="1332631"/>
    <lineage>
        <taxon>Bacteria</taxon>
        <taxon>Pseudomonadati</taxon>
        <taxon>Bacteroidota</taxon>
        <taxon>Cytophagia</taxon>
        <taxon>Cytophagales</taxon>
        <taxon>Hymenobacteraceae</taxon>
        <taxon>Pontibacter</taxon>
    </lineage>
</organism>
<evidence type="ECO:0000313" key="6">
    <source>
        <dbReference type="EMBL" id="MFD3000780.1"/>
    </source>
</evidence>
<accession>A0ABW6BSH0</accession>
<comment type="caution">
    <text evidence="6">The sequence shown here is derived from an EMBL/GenBank/DDBJ whole genome shotgun (WGS) entry which is preliminary data.</text>
</comment>
<dbReference type="RefSeq" id="WP_377484160.1">
    <property type="nucleotide sequence ID" value="NZ_JBHUOX010000006.1"/>
</dbReference>
<feature type="binding site" evidence="3">
    <location>
        <position position="99"/>
    </location>
    <ligand>
        <name>Zn(2+)</name>
        <dbReference type="ChEBI" id="CHEBI:29105"/>
    </ligand>
</feature>
<evidence type="ECO:0000256" key="3">
    <source>
        <dbReference type="HAMAP-Rule" id="MF_01400"/>
    </source>
</evidence>
<dbReference type="HAMAP" id="MF_01400">
    <property type="entry name" value="MsrB"/>
    <property type="match status" value="1"/>
</dbReference>
<feature type="active site" description="Nucleophile" evidence="3">
    <location>
        <position position="171"/>
    </location>
</feature>
<evidence type="ECO:0000259" key="5">
    <source>
        <dbReference type="PROSITE" id="PS51790"/>
    </source>
</evidence>
<protein>
    <recommendedName>
        <fullName evidence="3">Peptide methionine sulfoxide reductase MsrB</fullName>
        <ecNumber evidence="3">1.8.4.12</ecNumber>
    </recommendedName>
    <alternativeName>
        <fullName evidence="3">Peptide-methionine (R)-S-oxide reductase</fullName>
    </alternativeName>
</protein>
<comment type="cofactor">
    <cofactor evidence="3">
        <name>Zn(2+)</name>
        <dbReference type="ChEBI" id="CHEBI:29105"/>
    </cofactor>
    <text evidence="3">Binds 1 zinc ion per subunit. The zinc ion is important for the structural integrity of the protein.</text>
</comment>
<dbReference type="Proteomes" id="UP001597641">
    <property type="component" value="Unassembled WGS sequence"/>
</dbReference>
<feature type="binding site" evidence="3">
    <location>
        <position position="102"/>
    </location>
    <ligand>
        <name>Zn(2+)</name>
        <dbReference type="ChEBI" id="CHEBI:29105"/>
    </ligand>
</feature>
<keyword evidence="4" id="KW-0732">Signal</keyword>
<keyword evidence="3" id="KW-0862">Zinc</keyword>
<evidence type="ECO:0000313" key="7">
    <source>
        <dbReference type="Proteomes" id="UP001597641"/>
    </source>
</evidence>
<dbReference type="InterPro" id="IPR011057">
    <property type="entry name" value="Mss4-like_sf"/>
</dbReference>
<dbReference type="SUPFAM" id="SSF51316">
    <property type="entry name" value="Mss4-like"/>
    <property type="match status" value="1"/>
</dbReference>
<feature type="binding site" evidence="3">
    <location>
        <position position="148"/>
    </location>
    <ligand>
        <name>Zn(2+)</name>
        <dbReference type="ChEBI" id="CHEBI:29105"/>
    </ligand>
</feature>
<name>A0ABW6BSH0_9BACT</name>